<organism evidence="3 4">
    <name type="scientific">Massilia eurypsychrophila</name>
    <dbReference type="NCBI Taxonomy" id="1485217"/>
    <lineage>
        <taxon>Bacteria</taxon>
        <taxon>Pseudomonadati</taxon>
        <taxon>Pseudomonadota</taxon>
        <taxon>Betaproteobacteria</taxon>
        <taxon>Burkholderiales</taxon>
        <taxon>Oxalobacteraceae</taxon>
        <taxon>Telluria group</taxon>
        <taxon>Massilia</taxon>
    </lineage>
</organism>
<proteinExistence type="predicted"/>
<dbReference type="OrthoDB" id="189843at2"/>
<evidence type="ECO:0000313" key="4">
    <source>
        <dbReference type="Proteomes" id="UP000230390"/>
    </source>
</evidence>
<comment type="caution">
    <text evidence="3">The sequence shown here is derived from an EMBL/GenBank/DDBJ whole genome shotgun (WGS) entry which is preliminary data.</text>
</comment>
<reference evidence="3 4" key="1">
    <citation type="submission" date="2017-10" db="EMBL/GenBank/DDBJ databases">
        <title>Massilia psychrophilum sp. nov., a novel purple-pigmented bacterium isolated from Tianshan glacier, Xinjiang Municipality, China.</title>
        <authorList>
            <person name="Wang H."/>
        </authorList>
    </citation>
    <scope>NUCLEOTIDE SEQUENCE [LARGE SCALE GENOMIC DNA]</scope>
    <source>
        <strain evidence="3 4">JCM 30074</strain>
    </source>
</reference>
<dbReference type="Pfam" id="PF02195">
    <property type="entry name" value="ParB_N"/>
    <property type="match status" value="1"/>
</dbReference>
<protein>
    <recommendedName>
        <fullName evidence="2">ParB-like N-terminal domain-containing protein</fullName>
    </recommendedName>
</protein>
<dbReference type="InterPro" id="IPR036086">
    <property type="entry name" value="ParB/Sulfiredoxin_sf"/>
</dbReference>
<feature type="region of interest" description="Disordered" evidence="1">
    <location>
        <begin position="162"/>
        <end position="218"/>
    </location>
</feature>
<evidence type="ECO:0000256" key="1">
    <source>
        <dbReference type="SAM" id="MobiDB-lite"/>
    </source>
</evidence>
<feature type="compositionally biased region" description="Polar residues" evidence="1">
    <location>
        <begin position="166"/>
        <end position="176"/>
    </location>
</feature>
<evidence type="ECO:0000259" key="2">
    <source>
        <dbReference type="Pfam" id="PF02195"/>
    </source>
</evidence>
<dbReference type="AlphaFoldDB" id="A0A2G8T8L7"/>
<keyword evidence="4" id="KW-1185">Reference proteome</keyword>
<dbReference type="InterPro" id="IPR003115">
    <property type="entry name" value="ParB_N"/>
</dbReference>
<dbReference type="Proteomes" id="UP000230390">
    <property type="component" value="Unassembled WGS sequence"/>
</dbReference>
<dbReference type="EMBL" id="PDOC01000028">
    <property type="protein sequence ID" value="PIL42352.1"/>
    <property type="molecule type" value="Genomic_DNA"/>
</dbReference>
<feature type="domain" description="ParB-like N-terminal" evidence="2">
    <location>
        <begin position="5"/>
        <end position="95"/>
    </location>
</feature>
<gene>
    <name evidence="3" type="ORF">CR105_24510</name>
</gene>
<name>A0A2G8T8L7_9BURK</name>
<dbReference type="RefSeq" id="WP_099793153.1">
    <property type="nucleotide sequence ID" value="NZ_JBHLYV010000013.1"/>
</dbReference>
<accession>A0A2G8T8L7</accession>
<sequence>MIHEIDTIPLDAVRINGGTQSRVELNQVTIAEYAEAIRAAVDLPPVVTFFDGVTFWLADGFHRYNAHRDAGAMEIAAEIRTGTQRDAILFSVGANASHGLRRTNEDKRRAVETLLNDPEWRTWTQARIAETCGVSREFVSRLSSAQEPSCDRSQDTVRVVERNGKTYEQNTANIGKSKSEQGGAETATKPAETRMDDHFGPGAEHDVSAQSGQVSNAAAAGPVQEVGSELVDDFGPSPEEIAAAVRAEAEQLEYIKNLLASDDDPLALALADLKQKGLDISALRSQNAGHQNTINDQIRMIKSLRSKLAKLERTV</sequence>
<feature type="compositionally biased region" description="Basic and acidic residues" evidence="1">
    <location>
        <begin position="191"/>
        <end position="207"/>
    </location>
</feature>
<evidence type="ECO:0000313" key="3">
    <source>
        <dbReference type="EMBL" id="PIL42352.1"/>
    </source>
</evidence>
<dbReference type="SUPFAM" id="SSF110849">
    <property type="entry name" value="ParB/Sulfiredoxin"/>
    <property type="match status" value="1"/>
</dbReference>